<feature type="region of interest" description="Disordered" evidence="2">
    <location>
        <begin position="708"/>
        <end position="732"/>
    </location>
</feature>
<feature type="region of interest" description="Disordered" evidence="2">
    <location>
        <begin position="1"/>
        <end position="35"/>
    </location>
</feature>
<dbReference type="GO" id="GO:0004190">
    <property type="term" value="F:aspartic-type endopeptidase activity"/>
    <property type="evidence" value="ECO:0007669"/>
    <property type="project" value="InterPro"/>
</dbReference>
<dbReference type="OrthoDB" id="2747330at2759"/>
<dbReference type="PANTHER" id="PTHR47966:SF57">
    <property type="entry name" value="PEPTIDASE A1 DOMAIN-CONTAINING PROTEIN"/>
    <property type="match status" value="1"/>
</dbReference>
<dbReference type="InterPro" id="IPR001461">
    <property type="entry name" value="Aspartic_peptidase_A1"/>
</dbReference>
<dbReference type="InterPro" id="IPR021109">
    <property type="entry name" value="Peptidase_aspartic_dom_sf"/>
</dbReference>
<proteinExistence type="inferred from homology"/>
<reference evidence="5 6" key="1">
    <citation type="journal article" date="2016" name="Mol. Biol. Evol.">
        <title>Comparative Genomics of Early-Diverging Mushroom-Forming Fungi Provides Insights into the Origins of Lignocellulose Decay Capabilities.</title>
        <authorList>
            <person name="Nagy L.G."/>
            <person name="Riley R."/>
            <person name="Tritt A."/>
            <person name="Adam C."/>
            <person name="Daum C."/>
            <person name="Floudas D."/>
            <person name="Sun H."/>
            <person name="Yadav J.S."/>
            <person name="Pangilinan J."/>
            <person name="Larsson K.H."/>
            <person name="Matsuura K."/>
            <person name="Barry K."/>
            <person name="Labutti K."/>
            <person name="Kuo R."/>
            <person name="Ohm R.A."/>
            <person name="Bhattacharya S.S."/>
            <person name="Shirouzu T."/>
            <person name="Yoshinaga Y."/>
            <person name="Martin F.M."/>
            <person name="Grigoriev I.V."/>
            <person name="Hibbett D.S."/>
        </authorList>
    </citation>
    <scope>NUCLEOTIDE SEQUENCE [LARGE SCALE GENOMIC DNA]</scope>
    <source>
        <strain evidence="5 6">CBS 109695</strain>
    </source>
</reference>
<dbReference type="PRINTS" id="PR00792">
    <property type="entry name" value="PEPSIN"/>
</dbReference>
<dbReference type="Proteomes" id="UP000076532">
    <property type="component" value="Unassembled WGS sequence"/>
</dbReference>
<dbReference type="CDD" id="cd05471">
    <property type="entry name" value="pepsin_like"/>
    <property type="match status" value="1"/>
</dbReference>
<feature type="compositionally biased region" description="Polar residues" evidence="2">
    <location>
        <begin position="549"/>
        <end position="558"/>
    </location>
</feature>
<dbReference type="PROSITE" id="PS51767">
    <property type="entry name" value="PEPTIDASE_A1"/>
    <property type="match status" value="1"/>
</dbReference>
<evidence type="ECO:0000256" key="3">
    <source>
        <dbReference type="SAM" id="Phobius"/>
    </source>
</evidence>
<comment type="similarity">
    <text evidence="1">Belongs to the peptidase A1 family.</text>
</comment>
<accession>A0A166HLE5</accession>
<keyword evidence="3" id="KW-0472">Membrane</keyword>
<dbReference type="SUPFAM" id="SSF50630">
    <property type="entry name" value="Acid proteases"/>
    <property type="match status" value="1"/>
</dbReference>
<dbReference type="EMBL" id="KV417567">
    <property type="protein sequence ID" value="KZP18986.1"/>
    <property type="molecule type" value="Genomic_DNA"/>
</dbReference>
<dbReference type="GO" id="GO:0006508">
    <property type="term" value="P:proteolysis"/>
    <property type="evidence" value="ECO:0007669"/>
    <property type="project" value="UniProtKB-KW"/>
</dbReference>
<dbReference type="Gene3D" id="2.40.70.10">
    <property type="entry name" value="Acid Proteases"/>
    <property type="match status" value="2"/>
</dbReference>
<dbReference type="PANTHER" id="PTHR47966">
    <property type="entry name" value="BETA-SITE APP-CLEAVING ENZYME, ISOFORM A-RELATED"/>
    <property type="match status" value="1"/>
</dbReference>
<feature type="compositionally biased region" description="Polar residues" evidence="2">
    <location>
        <begin position="709"/>
        <end position="718"/>
    </location>
</feature>
<feature type="compositionally biased region" description="Basic and acidic residues" evidence="2">
    <location>
        <begin position="674"/>
        <end position="683"/>
    </location>
</feature>
<evidence type="ECO:0000313" key="5">
    <source>
        <dbReference type="EMBL" id="KZP18986.1"/>
    </source>
</evidence>
<name>A0A166HLE5_9AGAM</name>
<dbReference type="InterPro" id="IPR034164">
    <property type="entry name" value="Pepsin-like_dom"/>
</dbReference>
<keyword evidence="5" id="KW-0378">Hydrolase</keyword>
<feature type="region of interest" description="Disordered" evidence="2">
    <location>
        <begin position="540"/>
        <end position="683"/>
    </location>
</feature>
<feature type="compositionally biased region" description="Polar residues" evidence="2">
    <location>
        <begin position="568"/>
        <end position="578"/>
    </location>
</feature>
<evidence type="ECO:0000259" key="4">
    <source>
        <dbReference type="PROSITE" id="PS51767"/>
    </source>
</evidence>
<feature type="region of interest" description="Disordered" evidence="2">
    <location>
        <begin position="450"/>
        <end position="473"/>
    </location>
</feature>
<feature type="compositionally biased region" description="Gly residues" evidence="2">
    <location>
        <begin position="456"/>
        <end position="471"/>
    </location>
</feature>
<dbReference type="Pfam" id="PF00026">
    <property type="entry name" value="Asp"/>
    <property type="match status" value="2"/>
</dbReference>
<feature type="compositionally biased region" description="Basic and acidic residues" evidence="2">
    <location>
        <begin position="596"/>
        <end position="605"/>
    </location>
</feature>
<sequence>MTIAGPSSKRWQGKQGRRSETTLRRRDEGTGGPGGVVLYMDMVSSGTYGVAYTIPLLVGSGQQNLSLQIDTGSSDLWIAANNCASSACSSTDGRTYNPTASTSADSTGQTFNITYLEGNVAGPIFWDTVTLGGYGIDNMALAAATTVANEPLTSDFDGILGLGLQSNSVIGSLIPPVYNNAPDGATFSANLFGITPTSQAPANHFLGLVLARPGSDRLPSLFGIGRHPDIVMDTAGGETLDPSTVQYGQVVSDMNGEFLWKTYVRAITVYVDGQAKPLALPAGTKGTSFPVAVLDTGVPLILTTSAIANGIYGALGIGPGSDGQYYVPCATPLNMTITLDGRGPIPLHPLDLTTEPAGQTTGQSCVGLIQADDAGLNSVTAAVDIILGVPFMRNAYTVLAYDVPLANGSFPNDMNSDTGSDPAHMRIGLLGLTNITTALSEFNTVRVLNQPLPSTGRGGQGGQGGSSGGGSEATVGGHKISVGIAVLIGLASFIGLCAALFGLRWFLTRRKWARVARTEGSQEGEGDGKDAYALTVRASGHEYDPSEGTLRTTNSNDSKLAYKDRVPSNLTTSTSGTQVEDGVDASGEFGQRVPRPRNEQRDSHNVNDPWDPRNYSMAFRDSIYESDDRPNAARSPSPPLDALDPPVLRPDHQRTTSELRDRAQSLTMPLLAHTRSESRTDDLTSLRLGSMMGVGTAVRGSKIDADFRQSVSSAQSARPRSISPVGTLRNSLTSPVDWTFEESLAPPSLRPPLEEAGES</sequence>
<feature type="compositionally biased region" description="Basic and acidic residues" evidence="2">
    <location>
        <begin position="17"/>
        <end position="29"/>
    </location>
</feature>
<feature type="compositionally biased region" description="Basic and acidic residues" evidence="2">
    <location>
        <begin position="622"/>
        <end position="631"/>
    </location>
</feature>
<feature type="domain" description="Peptidase A1" evidence="4">
    <location>
        <begin position="52"/>
        <end position="409"/>
    </location>
</feature>
<feature type="compositionally biased region" description="Basic and acidic residues" evidence="2">
    <location>
        <begin position="649"/>
        <end position="663"/>
    </location>
</feature>
<gene>
    <name evidence="5" type="ORF">FIBSPDRAFT_791134</name>
</gene>
<protein>
    <submittedName>
        <fullName evidence="5">Acid protease</fullName>
    </submittedName>
</protein>
<evidence type="ECO:0000313" key="6">
    <source>
        <dbReference type="Proteomes" id="UP000076532"/>
    </source>
</evidence>
<feature type="transmembrane region" description="Helical" evidence="3">
    <location>
        <begin position="482"/>
        <end position="507"/>
    </location>
</feature>
<keyword evidence="6" id="KW-1185">Reference proteome</keyword>
<organism evidence="5 6">
    <name type="scientific">Athelia psychrophila</name>
    <dbReference type="NCBI Taxonomy" id="1759441"/>
    <lineage>
        <taxon>Eukaryota</taxon>
        <taxon>Fungi</taxon>
        <taxon>Dikarya</taxon>
        <taxon>Basidiomycota</taxon>
        <taxon>Agaricomycotina</taxon>
        <taxon>Agaricomycetes</taxon>
        <taxon>Agaricomycetidae</taxon>
        <taxon>Atheliales</taxon>
        <taxon>Atheliaceae</taxon>
        <taxon>Athelia</taxon>
    </lineage>
</organism>
<keyword evidence="3" id="KW-1133">Transmembrane helix</keyword>
<keyword evidence="5" id="KW-0645">Protease</keyword>
<evidence type="ECO:0000256" key="2">
    <source>
        <dbReference type="SAM" id="MobiDB-lite"/>
    </source>
</evidence>
<dbReference type="AlphaFoldDB" id="A0A166HLE5"/>
<evidence type="ECO:0000256" key="1">
    <source>
        <dbReference type="ARBA" id="ARBA00007447"/>
    </source>
</evidence>
<dbReference type="InterPro" id="IPR033121">
    <property type="entry name" value="PEPTIDASE_A1"/>
</dbReference>
<keyword evidence="3" id="KW-0812">Transmembrane</keyword>
<dbReference type="STRING" id="436010.A0A166HLE5"/>